<evidence type="ECO:0000313" key="12">
    <source>
        <dbReference type="Proteomes" id="UP000019267"/>
    </source>
</evidence>
<dbReference type="GO" id="GO:0005886">
    <property type="term" value="C:plasma membrane"/>
    <property type="evidence" value="ECO:0007669"/>
    <property type="project" value="UniProtKB-SubCell"/>
</dbReference>
<dbReference type="InterPro" id="IPR011527">
    <property type="entry name" value="ABC1_TM_dom"/>
</dbReference>
<dbReference type="PROSITE" id="PS50893">
    <property type="entry name" value="ABC_TRANSPORTER_2"/>
    <property type="match status" value="1"/>
</dbReference>
<dbReference type="PANTHER" id="PTHR24221">
    <property type="entry name" value="ATP-BINDING CASSETTE SUB-FAMILY B"/>
    <property type="match status" value="1"/>
</dbReference>
<dbReference type="InterPro" id="IPR003439">
    <property type="entry name" value="ABC_transporter-like_ATP-bd"/>
</dbReference>
<gene>
    <name evidence="11" type="ORF">SCULI_v1c00490</name>
</gene>
<feature type="transmembrane region" description="Helical" evidence="8">
    <location>
        <begin position="321"/>
        <end position="346"/>
    </location>
</feature>
<dbReference type="InterPro" id="IPR027417">
    <property type="entry name" value="P-loop_NTPase"/>
</dbReference>
<dbReference type="Pfam" id="PF00664">
    <property type="entry name" value="ABC_membrane"/>
    <property type="match status" value="1"/>
</dbReference>
<dbReference type="InterPro" id="IPR017871">
    <property type="entry name" value="ABC_transporter-like_CS"/>
</dbReference>
<evidence type="ECO:0000256" key="2">
    <source>
        <dbReference type="ARBA" id="ARBA00005417"/>
    </source>
</evidence>
<feature type="transmembrane region" description="Helical" evidence="8">
    <location>
        <begin position="27"/>
        <end position="48"/>
    </location>
</feature>
<evidence type="ECO:0000256" key="7">
    <source>
        <dbReference type="ARBA" id="ARBA00023136"/>
    </source>
</evidence>
<sequence length="654" mass="74039">MNNSQDFITKSKRKLFNHLLTALRDRWFLSSLMFLITVTMAIVLMINIKAIEYVTALLISKSLSDAFLTLDADQIITAYPELAPFREIIVQIITNLNDPASEQYIEQFLQTFFYDYVHYSEGIVYVILFNQHLNLYSLVTIMIIDISIVVVLAYFVYIISGFIASSYEQKLRVNLIAKLIDQDLHYFSENKTGELISALIKESQVLSRYIKEAPVNYCLSITTIIVSSIMMFSIDWKLALYVFGLLIICLFLVYLFTLITIKSTKNTEKLNTIVNNDLNEKVYSMRLIKASGTYQEEKEQFNKALKNVATKNKQKLFISEIPGALIVGGIGSFSMASVIFGVILYYNDTQSLISILTAFTTGVIVMVMPILQLRQVIANQPLATESAKNISKILESKITINKHETKIFDEKVKSIEFQDASFAYPNSDKVILNKLSLKLEVGKKYAFVGPTGSGKSTIAKLLLRFYDLTTGNICINNQFDLKQLNLKSWLDTIGYVDQEPQILSGTVMNNIKYGLENATNEQAIEAAKKAKLHDLIMTWPDGYDTILFERGSQLSGGQKQRLVIARLILKDPQILILDEATSALDNIVEKEIQMELEKLMIGRTTISIAHRLSTIKSFDKIFVLEPNVGIIQSGTYEQLIKTPGLFKTLYEISK</sequence>
<dbReference type="EMBL" id="CP006681">
    <property type="protein sequence ID" value="AHI52390.1"/>
    <property type="molecule type" value="Genomic_DNA"/>
</dbReference>
<evidence type="ECO:0000256" key="5">
    <source>
        <dbReference type="ARBA" id="ARBA00022840"/>
    </source>
</evidence>
<accession>W6A6C1</accession>
<dbReference type="Proteomes" id="UP000019267">
    <property type="component" value="Chromosome"/>
</dbReference>
<dbReference type="SMART" id="SM00382">
    <property type="entry name" value="AAA"/>
    <property type="match status" value="1"/>
</dbReference>
<reference evidence="11 12" key="1">
    <citation type="journal article" date="2014" name="Genome Biol. Evol.">
        <title>Molecular evolution of the substrate utilization strategies and putative virulence factors in mosquito-associated Spiroplasma species.</title>
        <authorList>
            <person name="Chang T.H."/>
            <person name="Lo W.S."/>
            <person name="Ku C."/>
            <person name="Chen L.L."/>
            <person name="Kuo C.H."/>
        </authorList>
    </citation>
    <scope>NUCLEOTIDE SEQUENCE [LARGE SCALE GENOMIC DNA]</scope>
    <source>
        <strain evidence="11">AES-1</strain>
    </source>
</reference>
<keyword evidence="7 8" id="KW-0472">Membrane</keyword>
<dbReference type="GO" id="GO:0016887">
    <property type="term" value="F:ATP hydrolysis activity"/>
    <property type="evidence" value="ECO:0007669"/>
    <property type="project" value="InterPro"/>
</dbReference>
<feature type="domain" description="ABC transmembrane type-1" evidence="10">
    <location>
        <begin position="148"/>
        <end position="379"/>
    </location>
</feature>
<evidence type="ECO:0000256" key="4">
    <source>
        <dbReference type="ARBA" id="ARBA00022741"/>
    </source>
</evidence>
<dbReference type="PROSITE" id="PS00211">
    <property type="entry name" value="ABC_TRANSPORTER_1"/>
    <property type="match status" value="1"/>
</dbReference>
<dbReference type="eggNOG" id="COG1132">
    <property type="taxonomic scope" value="Bacteria"/>
</dbReference>
<proteinExistence type="inferred from homology"/>
<dbReference type="OrthoDB" id="9763744at2"/>
<comment type="subcellular location">
    <subcellularLocation>
        <location evidence="1">Cell membrane</location>
        <topology evidence="1">Multi-pass membrane protein</topology>
    </subcellularLocation>
</comment>
<dbReference type="PANTHER" id="PTHR24221:SF654">
    <property type="entry name" value="ATP-BINDING CASSETTE SUB-FAMILY B MEMBER 6"/>
    <property type="match status" value="1"/>
</dbReference>
<evidence type="ECO:0000259" key="10">
    <source>
        <dbReference type="PROSITE" id="PS50929"/>
    </source>
</evidence>
<organism evidence="11 12">
    <name type="scientific">Spiroplasma culicicola AES-1</name>
    <dbReference type="NCBI Taxonomy" id="1276246"/>
    <lineage>
        <taxon>Bacteria</taxon>
        <taxon>Bacillati</taxon>
        <taxon>Mycoplasmatota</taxon>
        <taxon>Mollicutes</taxon>
        <taxon>Entomoplasmatales</taxon>
        <taxon>Spiroplasmataceae</taxon>
        <taxon>Spiroplasma</taxon>
    </lineage>
</organism>
<dbReference type="Gene3D" id="1.20.1560.10">
    <property type="entry name" value="ABC transporter type 1, transmembrane domain"/>
    <property type="match status" value="1"/>
</dbReference>
<keyword evidence="4" id="KW-0547">Nucleotide-binding</keyword>
<evidence type="ECO:0000313" key="11">
    <source>
        <dbReference type="EMBL" id="AHI52390.1"/>
    </source>
</evidence>
<dbReference type="SUPFAM" id="SSF52540">
    <property type="entry name" value="P-loop containing nucleoside triphosphate hydrolases"/>
    <property type="match status" value="1"/>
</dbReference>
<dbReference type="GO" id="GO:0140359">
    <property type="term" value="F:ABC-type transporter activity"/>
    <property type="evidence" value="ECO:0007669"/>
    <property type="project" value="InterPro"/>
</dbReference>
<evidence type="ECO:0000256" key="3">
    <source>
        <dbReference type="ARBA" id="ARBA00022692"/>
    </source>
</evidence>
<dbReference type="InterPro" id="IPR036640">
    <property type="entry name" value="ABC1_TM_sf"/>
</dbReference>
<name>W6A6C1_9MOLU</name>
<keyword evidence="3 8" id="KW-0812">Transmembrane</keyword>
<feature type="transmembrane region" description="Helical" evidence="8">
    <location>
        <begin position="240"/>
        <end position="261"/>
    </location>
</feature>
<comment type="similarity">
    <text evidence="2">Belongs to the ABC transporter superfamily.</text>
</comment>
<dbReference type="RefSeq" id="WP_025362636.1">
    <property type="nucleotide sequence ID" value="NZ_CP006681.1"/>
</dbReference>
<evidence type="ECO:0000259" key="9">
    <source>
        <dbReference type="PROSITE" id="PS50893"/>
    </source>
</evidence>
<evidence type="ECO:0000256" key="1">
    <source>
        <dbReference type="ARBA" id="ARBA00004651"/>
    </source>
</evidence>
<keyword evidence="5 11" id="KW-0067">ATP-binding</keyword>
<dbReference type="FunFam" id="3.40.50.300:FF:000218">
    <property type="entry name" value="Multidrug ABC transporter ATP-binding protein"/>
    <property type="match status" value="1"/>
</dbReference>
<evidence type="ECO:0000256" key="8">
    <source>
        <dbReference type="SAM" id="Phobius"/>
    </source>
</evidence>
<dbReference type="InterPro" id="IPR003593">
    <property type="entry name" value="AAA+_ATPase"/>
</dbReference>
<keyword evidence="6 8" id="KW-1133">Transmembrane helix</keyword>
<dbReference type="STRING" id="1276246.SCULI_v1c00490"/>
<dbReference type="CDD" id="cd07346">
    <property type="entry name" value="ABC_6TM_exporters"/>
    <property type="match status" value="1"/>
</dbReference>
<feature type="transmembrane region" description="Helical" evidence="8">
    <location>
        <begin position="352"/>
        <end position="371"/>
    </location>
</feature>
<dbReference type="AlphaFoldDB" id="W6A6C1"/>
<feature type="transmembrane region" description="Helical" evidence="8">
    <location>
        <begin position="135"/>
        <end position="164"/>
    </location>
</feature>
<protein>
    <submittedName>
        <fullName evidence="11">ABC transporter ATP-binding protein/permease</fullName>
    </submittedName>
</protein>
<dbReference type="GO" id="GO:0005524">
    <property type="term" value="F:ATP binding"/>
    <property type="evidence" value="ECO:0007669"/>
    <property type="project" value="UniProtKB-KW"/>
</dbReference>
<keyword evidence="12" id="KW-1185">Reference proteome</keyword>
<feature type="domain" description="ABC transporter" evidence="9">
    <location>
        <begin position="415"/>
        <end position="652"/>
    </location>
</feature>
<dbReference type="PROSITE" id="PS50929">
    <property type="entry name" value="ABC_TM1F"/>
    <property type="match status" value="1"/>
</dbReference>
<evidence type="ECO:0000256" key="6">
    <source>
        <dbReference type="ARBA" id="ARBA00022989"/>
    </source>
</evidence>
<dbReference type="Gene3D" id="3.40.50.300">
    <property type="entry name" value="P-loop containing nucleotide triphosphate hydrolases"/>
    <property type="match status" value="1"/>
</dbReference>
<dbReference type="Pfam" id="PF00005">
    <property type="entry name" value="ABC_tran"/>
    <property type="match status" value="1"/>
</dbReference>
<dbReference type="InterPro" id="IPR039421">
    <property type="entry name" value="Type_1_exporter"/>
</dbReference>
<dbReference type="KEGG" id="scq:SCULI_v1c00490"/>
<dbReference type="SUPFAM" id="SSF90123">
    <property type="entry name" value="ABC transporter transmembrane region"/>
    <property type="match status" value="1"/>
</dbReference>
<dbReference type="HOGENOM" id="CLU_000604_84_3_14"/>
<dbReference type="PATRIC" id="fig|1276246.3.peg.48"/>